<keyword evidence="15" id="KW-1185">Reference proteome</keyword>
<evidence type="ECO:0000256" key="7">
    <source>
        <dbReference type="ARBA" id="ARBA00022840"/>
    </source>
</evidence>
<keyword evidence="8 10" id="KW-0460">Magnesium</keyword>
<dbReference type="PANTHER" id="PTHR11088">
    <property type="entry name" value="TRNA DIMETHYLALLYLTRANSFERASE"/>
    <property type="match status" value="1"/>
</dbReference>
<evidence type="ECO:0000256" key="8">
    <source>
        <dbReference type="ARBA" id="ARBA00022842"/>
    </source>
</evidence>
<organism evidence="14 15">
    <name type="scientific">Desulfamplus magnetovallimortis</name>
    <dbReference type="NCBI Taxonomy" id="1246637"/>
    <lineage>
        <taxon>Bacteria</taxon>
        <taxon>Pseudomonadati</taxon>
        <taxon>Thermodesulfobacteriota</taxon>
        <taxon>Desulfobacteria</taxon>
        <taxon>Desulfobacterales</taxon>
        <taxon>Desulfobacteraceae</taxon>
        <taxon>Desulfamplus</taxon>
    </lineage>
</organism>
<evidence type="ECO:0000256" key="12">
    <source>
        <dbReference type="RuleBase" id="RU003784"/>
    </source>
</evidence>
<comment type="cofactor">
    <cofactor evidence="1 10">
        <name>Mg(2+)</name>
        <dbReference type="ChEBI" id="CHEBI:18420"/>
    </cofactor>
</comment>
<dbReference type="SUPFAM" id="SSF52540">
    <property type="entry name" value="P-loop containing nucleoside triphosphate hydrolases"/>
    <property type="match status" value="1"/>
</dbReference>
<dbReference type="InterPro" id="IPR018022">
    <property type="entry name" value="IPT"/>
</dbReference>
<feature type="binding site" evidence="10">
    <location>
        <begin position="11"/>
        <end position="16"/>
    </location>
    <ligand>
        <name>substrate</name>
    </ligand>
</feature>
<feature type="binding site" evidence="10">
    <location>
        <begin position="9"/>
        <end position="16"/>
    </location>
    <ligand>
        <name>ATP</name>
        <dbReference type="ChEBI" id="CHEBI:30616"/>
    </ligand>
</feature>
<feature type="region of interest" description="Interaction with substrate tRNA" evidence="10">
    <location>
        <begin position="34"/>
        <end position="37"/>
    </location>
</feature>
<comment type="subunit">
    <text evidence="10">Monomer.</text>
</comment>
<dbReference type="PANTHER" id="PTHR11088:SF60">
    <property type="entry name" value="TRNA DIMETHYLALLYLTRANSFERASE"/>
    <property type="match status" value="1"/>
</dbReference>
<keyword evidence="7 10" id="KW-0067">ATP-binding</keyword>
<dbReference type="EC" id="2.5.1.75" evidence="10"/>
<dbReference type="GO" id="GO:0006400">
    <property type="term" value="P:tRNA modification"/>
    <property type="evidence" value="ECO:0007669"/>
    <property type="project" value="TreeGrafter"/>
</dbReference>
<comment type="caution">
    <text evidence="10">Lacks conserved residue(s) required for the propagation of feature annotation.</text>
</comment>
<dbReference type="RefSeq" id="WP_080808638.1">
    <property type="nucleotide sequence ID" value="NZ_LT828561.1"/>
</dbReference>
<proteinExistence type="inferred from homology"/>
<feature type="site" description="Interaction with substrate tRNA" evidence="10">
    <location>
        <position position="100"/>
    </location>
</feature>
<name>A0A1W1HDE3_9BACT</name>
<keyword evidence="4 10" id="KW-0808">Transferase</keyword>
<keyword evidence="6 10" id="KW-0547">Nucleotide-binding</keyword>
<dbReference type="HAMAP" id="MF_00185">
    <property type="entry name" value="IPP_trans"/>
    <property type="match status" value="1"/>
</dbReference>
<dbReference type="GO" id="GO:0005524">
    <property type="term" value="F:ATP binding"/>
    <property type="evidence" value="ECO:0007669"/>
    <property type="project" value="UniProtKB-UniRule"/>
</dbReference>
<comment type="catalytic activity">
    <reaction evidence="9 10 11">
        <text>adenosine(37) in tRNA + dimethylallyl diphosphate = N(6)-dimethylallyladenosine(37) in tRNA + diphosphate</text>
        <dbReference type="Rhea" id="RHEA:26482"/>
        <dbReference type="Rhea" id="RHEA-COMP:10162"/>
        <dbReference type="Rhea" id="RHEA-COMP:10375"/>
        <dbReference type="ChEBI" id="CHEBI:33019"/>
        <dbReference type="ChEBI" id="CHEBI:57623"/>
        <dbReference type="ChEBI" id="CHEBI:74411"/>
        <dbReference type="ChEBI" id="CHEBI:74415"/>
        <dbReference type="EC" id="2.5.1.75"/>
    </reaction>
</comment>
<reference evidence="14 15" key="1">
    <citation type="submission" date="2017-03" db="EMBL/GenBank/DDBJ databases">
        <authorList>
            <person name="Afonso C.L."/>
            <person name="Miller P.J."/>
            <person name="Scott M.A."/>
            <person name="Spackman E."/>
            <person name="Goraichik I."/>
            <person name="Dimitrov K.M."/>
            <person name="Suarez D.L."/>
            <person name="Swayne D.E."/>
        </authorList>
    </citation>
    <scope>NUCLEOTIDE SEQUENCE [LARGE SCALE GENOMIC DNA]</scope>
    <source>
        <strain evidence="14">PRJEB14757</strain>
    </source>
</reference>
<dbReference type="EMBL" id="FWEV01000144">
    <property type="protein sequence ID" value="SLM30499.1"/>
    <property type="molecule type" value="Genomic_DNA"/>
</dbReference>
<dbReference type="Gene3D" id="3.40.50.300">
    <property type="entry name" value="P-loop containing nucleotide triphosphate hydrolases"/>
    <property type="match status" value="1"/>
</dbReference>
<dbReference type="Gene3D" id="1.10.20.140">
    <property type="match status" value="1"/>
</dbReference>
<dbReference type="Pfam" id="PF01715">
    <property type="entry name" value="IPPT"/>
    <property type="match status" value="1"/>
</dbReference>
<evidence type="ECO:0000256" key="5">
    <source>
        <dbReference type="ARBA" id="ARBA00022694"/>
    </source>
</evidence>
<feature type="site" description="Interaction with substrate tRNA" evidence="10">
    <location>
        <position position="124"/>
    </location>
</feature>
<evidence type="ECO:0000256" key="9">
    <source>
        <dbReference type="ARBA" id="ARBA00049563"/>
    </source>
</evidence>
<sequence length="307" mass="35418">MKKIIIICGPTAVGKTSFAIHLAEKCNGEIIGADSMQIYKYMDIGTAKPDMDERQMVPHHLIDFLDPDKDFDAGQYVAHADSVIEELYSRSKVPVVVGGTGFYIKALMHGLFRERTADKSVLDRLEKEKEERGNLALYEKLAMLDPESALRIHPNDSFRVIRALEVLEVTGKTISSYQNQHGFTPQRYTALKICLNMERSLLYHRIEKRVDQMMSQDLVNEVRALLRMGYSCDLKAMQSIGYRHVCEYLNQGVSFDETVRLLKRDTRRYAKRQLTWFRNDRDIIWMEPWETKRAIEAISGFLLSVVS</sequence>
<comment type="function">
    <text evidence="2 10 12">Catalyzes the transfer of a dimethylallyl group onto the adenine at position 37 in tRNAs that read codons beginning with uridine, leading to the formation of N6-(dimethylallyl)adenosine (i(6)A).</text>
</comment>
<evidence type="ECO:0000256" key="4">
    <source>
        <dbReference type="ARBA" id="ARBA00022679"/>
    </source>
</evidence>
<protein>
    <recommendedName>
        <fullName evidence="10">tRNA dimethylallyltransferase</fullName>
        <ecNumber evidence="10">2.5.1.75</ecNumber>
    </recommendedName>
    <alternativeName>
        <fullName evidence="10">Dimethylallyl diphosphate:tRNA dimethylallyltransferase</fullName>
        <shortName evidence="10">DMAPP:tRNA dimethylallyltransferase</shortName>
        <shortName evidence="10">DMATase</shortName>
    </alternativeName>
    <alternativeName>
        <fullName evidence="10">Isopentenyl-diphosphate:tRNA isopentenyltransferase</fullName>
        <shortName evidence="10">IPP transferase</shortName>
        <shortName evidence="10">IPPT</shortName>
        <shortName evidence="10">IPTase</shortName>
    </alternativeName>
</protein>
<evidence type="ECO:0000256" key="2">
    <source>
        <dbReference type="ARBA" id="ARBA00003213"/>
    </source>
</evidence>
<dbReference type="Proteomes" id="UP000191931">
    <property type="component" value="Unassembled WGS sequence"/>
</dbReference>
<comment type="similarity">
    <text evidence="3 10 13">Belongs to the IPP transferase family.</text>
</comment>
<dbReference type="GO" id="GO:0052381">
    <property type="term" value="F:tRNA dimethylallyltransferase activity"/>
    <property type="evidence" value="ECO:0007669"/>
    <property type="project" value="UniProtKB-UniRule"/>
</dbReference>
<dbReference type="InterPro" id="IPR039657">
    <property type="entry name" value="Dimethylallyltransferase"/>
</dbReference>
<evidence type="ECO:0000256" key="1">
    <source>
        <dbReference type="ARBA" id="ARBA00001946"/>
    </source>
</evidence>
<evidence type="ECO:0000256" key="6">
    <source>
        <dbReference type="ARBA" id="ARBA00022741"/>
    </source>
</evidence>
<dbReference type="NCBIfam" id="TIGR00174">
    <property type="entry name" value="miaA"/>
    <property type="match status" value="1"/>
</dbReference>
<evidence type="ECO:0000256" key="11">
    <source>
        <dbReference type="RuleBase" id="RU003783"/>
    </source>
</evidence>
<evidence type="ECO:0000313" key="14">
    <source>
        <dbReference type="EMBL" id="SLM30499.1"/>
    </source>
</evidence>
<accession>A0A1W1HDE3</accession>
<gene>
    <name evidence="10 14" type="primary">miaA</name>
    <name evidence="14" type="ORF">MTBBW1_2280041</name>
</gene>
<evidence type="ECO:0000313" key="15">
    <source>
        <dbReference type="Proteomes" id="UP000191931"/>
    </source>
</evidence>
<evidence type="ECO:0000256" key="3">
    <source>
        <dbReference type="ARBA" id="ARBA00005842"/>
    </source>
</evidence>
<evidence type="ECO:0000256" key="10">
    <source>
        <dbReference type="HAMAP-Rule" id="MF_00185"/>
    </source>
</evidence>
<evidence type="ECO:0000256" key="13">
    <source>
        <dbReference type="RuleBase" id="RU003785"/>
    </source>
</evidence>
<keyword evidence="5 10" id="KW-0819">tRNA processing</keyword>
<dbReference type="InterPro" id="IPR027417">
    <property type="entry name" value="P-loop_NTPase"/>
</dbReference>
<dbReference type="OrthoDB" id="9776390at2"/>
<dbReference type="AlphaFoldDB" id="A0A1W1HDE3"/>
<dbReference type="FunFam" id="1.10.20.140:FF:000001">
    <property type="entry name" value="tRNA dimethylallyltransferase"/>
    <property type="match status" value="1"/>
</dbReference>
<dbReference type="STRING" id="1246637.MTBBW1_2280041"/>